<dbReference type="EMBL" id="VSRR010001905">
    <property type="protein sequence ID" value="MPC28391.1"/>
    <property type="molecule type" value="Genomic_DNA"/>
</dbReference>
<evidence type="ECO:0000313" key="3">
    <source>
        <dbReference type="Proteomes" id="UP000324222"/>
    </source>
</evidence>
<gene>
    <name evidence="2" type="ORF">E2C01_021595</name>
</gene>
<evidence type="ECO:0000313" key="2">
    <source>
        <dbReference type="EMBL" id="MPC28391.1"/>
    </source>
</evidence>
<feature type="compositionally biased region" description="Polar residues" evidence="1">
    <location>
        <begin position="104"/>
        <end position="120"/>
    </location>
</feature>
<protein>
    <submittedName>
        <fullName evidence="2">Uncharacterized protein</fullName>
    </submittedName>
</protein>
<evidence type="ECO:0000256" key="1">
    <source>
        <dbReference type="SAM" id="MobiDB-lite"/>
    </source>
</evidence>
<comment type="caution">
    <text evidence="2">The sequence shown here is derived from an EMBL/GenBank/DDBJ whole genome shotgun (WGS) entry which is preliminary data.</text>
</comment>
<reference evidence="2 3" key="1">
    <citation type="submission" date="2019-05" db="EMBL/GenBank/DDBJ databases">
        <title>Another draft genome of Portunus trituberculatus and its Hox gene families provides insights of decapod evolution.</title>
        <authorList>
            <person name="Jeong J.-H."/>
            <person name="Song I."/>
            <person name="Kim S."/>
            <person name="Choi T."/>
            <person name="Kim D."/>
            <person name="Ryu S."/>
            <person name="Kim W."/>
        </authorList>
    </citation>
    <scope>NUCLEOTIDE SEQUENCE [LARGE SCALE GENOMIC DNA]</scope>
    <source>
        <tissue evidence="2">Muscle</tissue>
    </source>
</reference>
<feature type="region of interest" description="Disordered" evidence="1">
    <location>
        <begin position="97"/>
        <end position="120"/>
    </location>
</feature>
<proteinExistence type="predicted"/>
<organism evidence="2 3">
    <name type="scientific">Portunus trituberculatus</name>
    <name type="common">Swimming crab</name>
    <name type="synonym">Neptunus trituberculatus</name>
    <dbReference type="NCBI Taxonomy" id="210409"/>
    <lineage>
        <taxon>Eukaryota</taxon>
        <taxon>Metazoa</taxon>
        <taxon>Ecdysozoa</taxon>
        <taxon>Arthropoda</taxon>
        <taxon>Crustacea</taxon>
        <taxon>Multicrustacea</taxon>
        <taxon>Malacostraca</taxon>
        <taxon>Eumalacostraca</taxon>
        <taxon>Eucarida</taxon>
        <taxon>Decapoda</taxon>
        <taxon>Pleocyemata</taxon>
        <taxon>Brachyura</taxon>
        <taxon>Eubrachyura</taxon>
        <taxon>Portunoidea</taxon>
        <taxon>Portunidae</taxon>
        <taxon>Portuninae</taxon>
        <taxon>Portunus</taxon>
    </lineage>
</organism>
<dbReference type="Proteomes" id="UP000324222">
    <property type="component" value="Unassembled WGS sequence"/>
</dbReference>
<sequence>MVTCRLLCTAQVKTGAQSQASRQENTMAPPPPVHTSRPESSPSVALSVCCSDTSVCDDGCAIAIIMLCTEAQKTRSSAHFPGHWVLRHNQGIEDHSGWQRKRVVNQQNSEHGPLQTTDTL</sequence>
<feature type="region of interest" description="Disordered" evidence="1">
    <location>
        <begin position="15"/>
        <end position="43"/>
    </location>
</feature>
<name>A0A5B7E308_PORTR</name>
<dbReference type="AlphaFoldDB" id="A0A5B7E308"/>
<accession>A0A5B7E308</accession>
<feature type="compositionally biased region" description="Polar residues" evidence="1">
    <location>
        <begin position="15"/>
        <end position="26"/>
    </location>
</feature>
<keyword evidence="3" id="KW-1185">Reference proteome</keyword>